<dbReference type="Pfam" id="PF03937">
    <property type="entry name" value="Sdh5"/>
    <property type="match status" value="1"/>
</dbReference>
<name>A0A3B0USR7_9ZZZZ</name>
<gene>
    <name evidence="4" type="ORF">MNBD_GAMMA01-172</name>
</gene>
<organism evidence="4">
    <name type="scientific">hydrothermal vent metagenome</name>
    <dbReference type="NCBI Taxonomy" id="652676"/>
    <lineage>
        <taxon>unclassified sequences</taxon>
        <taxon>metagenomes</taxon>
        <taxon>ecological metagenomes</taxon>
    </lineage>
</organism>
<sequence>MIKRLKKGYLQWRCRRGTKELDVVLSQFLDEQYDSLTDAELVEFDTLLNSQDTELWYWLSGQQQPECAALQAVVAKINAKNK</sequence>
<keyword evidence="3" id="KW-0143">Chaperone</keyword>
<dbReference type="GO" id="GO:0005737">
    <property type="term" value="C:cytoplasm"/>
    <property type="evidence" value="ECO:0007669"/>
    <property type="project" value="UniProtKB-SubCell"/>
</dbReference>
<dbReference type="AlphaFoldDB" id="A0A3B0USR7"/>
<evidence type="ECO:0000256" key="2">
    <source>
        <dbReference type="ARBA" id="ARBA00022490"/>
    </source>
</evidence>
<dbReference type="EMBL" id="UOEW01000062">
    <property type="protein sequence ID" value="VAW34151.1"/>
    <property type="molecule type" value="Genomic_DNA"/>
</dbReference>
<evidence type="ECO:0000256" key="1">
    <source>
        <dbReference type="ARBA" id="ARBA00004496"/>
    </source>
</evidence>
<reference evidence="4" key="1">
    <citation type="submission" date="2018-06" db="EMBL/GenBank/DDBJ databases">
        <authorList>
            <person name="Zhirakovskaya E."/>
        </authorList>
    </citation>
    <scope>NUCLEOTIDE SEQUENCE</scope>
</reference>
<dbReference type="SUPFAM" id="SSF109910">
    <property type="entry name" value="YgfY-like"/>
    <property type="match status" value="1"/>
</dbReference>
<dbReference type="PANTHER" id="PTHR39585:SF1">
    <property type="entry name" value="FAD ASSEMBLY FACTOR SDHE"/>
    <property type="match status" value="1"/>
</dbReference>
<protein>
    <recommendedName>
        <fullName evidence="5">Succinate dehydrogenase flavin-adding protein, antitoxin of CptAB toxin-antitoxin</fullName>
    </recommendedName>
</protein>
<accession>A0A3B0USR7</accession>
<dbReference type="GO" id="GO:0006105">
    <property type="term" value="P:succinate metabolic process"/>
    <property type="evidence" value="ECO:0007669"/>
    <property type="project" value="TreeGrafter"/>
</dbReference>
<comment type="subcellular location">
    <subcellularLocation>
        <location evidence="1">Cytoplasm</location>
    </subcellularLocation>
</comment>
<evidence type="ECO:0000313" key="4">
    <source>
        <dbReference type="EMBL" id="VAW34151.1"/>
    </source>
</evidence>
<dbReference type="InterPro" id="IPR005631">
    <property type="entry name" value="SDH"/>
</dbReference>
<proteinExistence type="predicted"/>
<dbReference type="InterPro" id="IPR050531">
    <property type="entry name" value="SdhE_FAD_assembly_factor"/>
</dbReference>
<evidence type="ECO:0000256" key="3">
    <source>
        <dbReference type="ARBA" id="ARBA00023186"/>
    </source>
</evidence>
<dbReference type="Gene3D" id="1.10.150.250">
    <property type="entry name" value="Flavinator of succinate dehydrogenase"/>
    <property type="match status" value="1"/>
</dbReference>
<keyword evidence="2" id="KW-0963">Cytoplasm</keyword>
<dbReference type="PANTHER" id="PTHR39585">
    <property type="entry name" value="FAD ASSEMBLY FACTOR SDHE"/>
    <property type="match status" value="1"/>
</dbReference>
<evidence type="ECO:0008006" key="5">
    <source>
        <dbReference type="Google" id="ProtNLM"/>
    </source>
</evidence>
<dbReference type="InterPro" id="IPR036714">
    <property type="entry name" value="SDH_sf"/>
</dbReference>